<keyword evidence="2 10" id="KW-0479">Metal-binding</keyword>
<dbReference type="SUPFAM" id="SSF103365">
    <property type="entry name" value="Hypothetical protein PH1602"/>
    <property type="match status" value="1"/>
</dbReference>
<proteinExistence type="inferred from homology"/>
<dbReference type="KEGG" id="ecor:SAMEA4412678_1756"/>
<comment type="catalytic activity">
    <reaction evidence="7">
        <text>a 3'-end 3'-phospho-ribonucleotide-RNA + a 5'-end dephospho-ribonucleoside-RNA + GTP = a ribonucleotidyl-ribonucleotide-RNA + GMP + diphosphate</text>
        <dbReference type="Rhea" id="RHEA:68076"/>
        <dbReference type="Rhea" id="RHEA-COMP:10463"/>
        <dbReference type="Rhea" id="RHEA-COMP:13936"/>
        <dbReference type="Rhea" id="RHEA-COMP:17355"/>
        <dbReference type="ChEBI" id="CHEBI:33019"/>
        <dbReference type="ChEBI" id="CHEBI:37565"/>
        <dbReference type="ChEBI" id="CHEBI:58115"/>
        <dbReference type="ChEBI" id="CHEBI:83062"/>
        <dbReference type="ChEBI" id="CHEBI:138284"/>
        <dbReference type="ChEBI" id="CHEBI:173118"/>
        <dbReference type="EC" id="6.5.1.8"/>
    </reaction>
</comment>
<dbReference type="GO" id="GO:0170057">
    <property type="term" value="F:RNA ligase (GTP) activity"/>
    <property type="evidence" value="ECO:0007669"/>
    <property type="project" value="UniProtKB-EC"/>
</dbReference>
<dbReference type="GO" id="GO:0003972">
    <property type="term" value="F:RNA ligase (ATP) activity"/>
    <property type="evidence" value="ECO:0007669"/>
    <property type="project" value="TreeGrafter"/>
</dbReference>
<feature type="binding site" evidence="9">
    <location>
        <begin position="165"/>
        <end position="169"/>
    </location>
    <ligand>
        <name>GMP</name>
        <dbReference type="ChEBI" id="CHEBI:58115"/>
    </ligand>
</feature>
<dbReference type="Gene3D" id="3.90.1860.10">
    <property type="entry name" value="tRNA-splicing ligase RtcB"/>
    <property type="match status" value="1"/>
</dbReference>
<dbReference type="InterPro" id="IPR017510">
    <property type="entry name" value="RtcB2"/>
</dbReference>
<evidence type="ECO:0000256" key="9">
    <source>
        <dbReference type="PIRSR" id="PIRSR601233-2"/>
    </source>
</evidence>
<dbReference type="EMBL" id="LT906482">
    <property type="protein sequence ID" value="SNW10090.1"/>
    <property type="molecule type" value="Genomic_DNA"/>
</dbReference>
<comment type="subunit">
    <text evidence="11">Monomer.</text>
</comment>
<dbReference type="GO" id="GO:0005525">
    <property type="term" value="F:GTP binding"/>
    <property type="evidence" value="ECO:0007669"/>
    <property type="project" value="UniProtKB-KW"/>
</dbReference>
<evidence type="ECO:0000256" key="3">
    <source>
        <dbReference type="ARBA" id="ARBA00022741"/>
    </source>
</evidence>
<keyword evidence="3 9" id="KW-0547">Nucleotide-binding</keyword>
<keyword evidence="5 9" id="KW-0342">GTP-binding</keyword>
<reference evidence="12 13" key="1">
    <citation type="submission" date="2017-06" db="EMBL/GenBank/DDBJ databases">
        <authorList>
            <consortium name="Pathogen Informatics"/>
        </authorList>
    </citation>
    <scope>NUCLEOTIDE SEQUENCE [LARGE SCALE GENOMIC DNA]</scope>
    <source>
        <strain evidence="12 13">NCTC10596</strain>
    </source>
</reference>
<dbReference type="PANTHER" id="PTHR11118:SF1">
    <property type="entry name" value="RNA-SPLICING LIGASE RTCB HOMOLOG"/>
    <property type="match status" value="1"/>
</dbReference>
<feature type="active site" description="GMP-histidine intermediate" evidence="8">
    <location>
        <position position="323"/>
    </location>
</feature>
<evidence type="ECO:0000256" key="2">
    <source>
        <dbReference type="ARBA" id="ARBA00022723"/>
    </source>
</evidence>
<keyword evidence="1 11" id="KW-0436">Ligase</keyword>
<feature type="binding site" evidence="9">
    <location>
        <begin position="267"/>
        <end position="268"/>
    </location>
    <ligand>
        <name>GMP</name>
        <dbReference type="ChEBI" id="CHEBI:58115"/>
    </ligand>
</feature>
<feature type="binding site" evidence="10">
    <location>
        <position position="267"/>
    </location>
    <ligand>
        <name>Mn(2+)</name>
        <dbReference type="ChEBI" id="CHEBI:29035"/>
        <label>2</label>
    </ligand>
</feature>
<evidence type="ECO:0000256" key="1">
    <source>
        <dbReference type="ARBA" id="ARBA00022598"/>
    </source>
</evidence>
<feature type="binding site" evidence="10">
    <location>
        <position position="196"/>
    </location>
    <ligand>
        <name>Mn(2+)</name>
        <dbReference type="ChEBI" id="CHEBI:29035"/>
        <label>2</label>
    </ligand>
</feature>
<dbReference type="PANTHER" id="PTHR11118">
    <property type="entry name" value="RNA-SPLICING LIGASE RTCB HOMOLOG"/>
    <property type="match status" value="1"/>
</dbReference>
<comment type="cofactor">
    <cofactor evidence="10 11">
        <name>Mn(2+)</name>
        <dbReference type="ChEBI" id="CHEBI:29035"/>
    </cofactor>
    <text evidence="10 11">Binds 2 manganese ions per subunit.</text>
</comment>
<feature type="binding site" evidence="9">
    <location>
        <begin position="323"/>
        <end position="326"/>
    </location>
    <ligand>
        <name>GMP</name>
        <dbReference type="ChEBI" id="CHEBI:58115"/>
    </ligand>
</feature>
<evidence type="ECO:0000256" key="4">
    <source>
        <dbReference type="ARBA" id="ARBA00022800"/>
    </source>
</evidence>
<protein>
    <recommendedName>
        <fullName evidence="11">tRNA-splicing ligase RtcB</fullName>
        <ecNumber evidence="11">6.5.1.-</ecNumber>
    </recommendedName>
</protein>
<evidence type="ECO:0000256" key="11">
    <source>
        <dbReference type="RuleBase" id="RU371113"/>
    </source>
</evidence>
<dbReference type="GO" id="GO:0042245">
    <property type="term" value="P:RNA repair"/>
    <property type="evidence" value="ECO:0007669"/>
    <property type="project" value="UniProtKB-KW"/>
</dbReference>
<dbReference type="InterPro" id="IPR001233">
    <property type="entry name" value="RtcB"/>
</dbReference>
<evidence type="ECO:0000256" key="5">
    <source>
        <dbReference type="ARBA" id="ARBA00023134"/>
    </source>
</evidence>
<organism evidence="12 13">
    <name type="scientific">Eikenella corrodens</name>
    <dbReference type="NCBI Taxonomy" id="539"/>
    <lineage>
        <taxon>Bacteria</taxon>
        <taxon>Pseudomonadati</taxon>
        <taxon>Pseudomonadota</taxon>
        <taxon>Betaproteobacteria</taxon>
        <taxon>Neisseriales</taxon>
        <taxon>Neisseriaceae</taxon>
        <taxon>Eikenella</taxon>
    </lineage>
</organism>
<dbReference type="NCBIfam" id="NF007153">
    <property type="entry name" value="PRK09588.1"/>
    <property type="match status" value="1"/>
</dbReference>
<dbReference type="GO" id="GO:0046872">
    <property type="term" value="F:metal ion binding"/>
    <property type="evidence" value="ECO:0007669"/>
    <property type="project" value="UniProtKB-UniRule"/>
</dbReference>
<evidence type="ECO:0000256" key="6">
    <source>
        <dbReference type="ARBA" id="ARBA00023211"/>
    </source>
</evidence>
<evidence type="ECO:0000313" key="13">
    <source>
        <dbReference type="Proteomes" id="UP000215465"/>
    </source>
</evidence>
<name>A0A8B4GRF4_EIKCO</name>
<evidence type="ECO:0000256" key="10">
    <source>
        <dbReference type="PIRSR" id="PIRSR601233-3"/>
    </source>
</evidence>
<feature type="binding site" evidence="10">
    <location>
        <position position="104"/>
    </location>
    <ligand>
        <name>Mn(2+)</name>
        <dbReference type="ChEBI" id="CHEBI:29035"/>
        <label>1</label>
    </ligand>
</feature>
<evidence type="ECO:0000313" key="12">
    <source>
        <dbReference type="EMBL" id="SNW10090.1"/>
    </source>
</evidence>
<sequence>MPFQAIATVFTRAWQNCAQMGLSAARKYIMGTQNPQIISENIVLIADSNTWIEGNAIQQLQTTARLPQMRRVAGMPDLHAGRGYPIGAAFFSLGHFYPALIGNDIGCGMALWQTDLAAYKAKPAKLAKQLGSIDASLDESWQARINEILPQHPFQVALGSIGGGNHFAELQTVDTVYRPERLPENFDTDCLQLLVHSGSRGLGQQILRRHVDAHGHQGLPENSSEAATYLAEHNDALAFARANRLLIAERMLERWHAEGRCLLDVHHNFLQYTEIGGETGWLHRKGTTPSDCGLVLIPGSRGDYSYLVEPAADCSIALNSLAHGAGRKWQRGECKGRLSHKYSADSLRRTAFGSIVVCADKALVYEEAPQAYKNIDSIIEAMRQAGLIEPIARLKPVLTYKTSGGCGE</sequence>
<feature type="binding site" evidence="10">
    <location>
        <position position="166"/>
    </location>
    <ligand>
        <name>Mn(2+)</name>
        <dbReference type="ChEBI" id="CHEBI:29035"/>
        <label>1</label>
    </ligand>
</feature>
<dbReference type="Pfam" id="PF01139">
    <property type="entry name" value="RtcB"/>
    <property type="match status" value="2"/>
</dbReference>
<keyword evidence="4" id="KW-0692">RNA repair</keyword>
<dbReference type="InterPro" id="IPR036025">
    <property type="entry name" value="RtcB-like_sf"/>
</dbReference>
<dbReference type="Proteomes" id="UP000215465">
    <property type="component" value="Chromosome 1"/>
</dbReference>
<dbReference type="AlphaFoldDB" id="A0A8B4GRF4"/>
<gene>
    <name evidence="11 12" type="primary">rtcB</name>
    <name evidence="12" type="ORF">SAMEA4412678_01756</name>
</gene>
<dbReference type="NCBIfam" id="TIGR03073">
    <property type="entry name" value="release_rtcB"/>
    <property type="match status" value="1"/>
</dbReference>
<evidence type="ECO:0000256" key="8">
    <source>
        <dbReference type="PIRSR" id="PIRSR601233-1"/>
    </source>
</evidence>
<comment type="similarity">
    <text evidence="11">Belongs to the RtcB family.</text>
</comment>
<evidence type="ECO:0000256" key="7">
    <source>
        <dbReference type="ARBA" id="ARBA00047746"/>
    </source>
</evidence>
<feature type="binding site" evidence="9">
    <location>
        <position position="305"/>
    </location>
    <ligand>
        <name>GMP</name>
        <dbReference type="ChEBI" id="CHEBI:58115"/>
    </ligand>
</feature>
<dbReference type="EC" id="6.5.1.-" evidence="11"/>
<dbReference type="GO" id="GO:0006396">
    <property type="term" value="P:RNA processing"/>
    <property type="evidence" value="ECO:0007669"/>
    <property type="project" value="InterPro"/>
</dbReference>
<keyword evidence="6 10" id="KW-0464">Manganese</keyword>
<accession>A0A8B4GRF4</accession>
<feature type="binding site" evidence="9">
    <location>
        <position position="401"/>
    </location>
    <ligand>
        <name>GMP</name>
        <dbReference type="ChEBI" id="CHEBI:58115"/>
    </ligand>
</feature>